<proteinExistence type="predicted"/>
<keyword evidence="3" id="KW-1185">Reference proteome</keyword>
<evidence type="ECO:0000256" key="1">
    <source>
        <dbReference type="SAM" id="MobiDB-lite"/>
    </source>
</evidence>
<comment type="caution">
    <text evidence="2">The sequence shown here is derived from an EMBL/GenBank/DDBJ whole genome shotgun (WGS) entry which is preliminary data.</text>
</comment>
<dbReference type="AlphaFoldDB" id="A0A9J5XSJ1"/>
<dbReference type="EMBL" id="JACXVP010000008">
    <property type="protein sequence ID" value="KAG5591153.1"/>
    <property type="molecule type" value="Genomic_DNA"/>
</dbReference>
<evidence type="ECO:0000313" key="2">
    <source>
        <dbReference type="EMBL" id="KAG5591153.1"/>
    </source>
</evidence>
<dbReference type="Proteomes" id="UP000824120">
    <property type="component" value="Chromosome 8"/>
</dbReference>
<sequence length="77" mass="8820">MNTDEFTHVNETKNEEVEIDEEVDLDDTPTCPDINSTEVPFQEDNPPVGTSRPPIVLLTRGKTKEQRTLKSNVWKFC</sequence>
<accession>A0A9J5XSJ1</accession>
<protein>
    <submittedName>
        <fullName evidence="2">Uncharacterized protein</fullName>
    </submittedName>
</protein>
<name>A0A9J5XSJ1_SOLCO</name>
<gene>
    <name evidence="2" type="ORF">H5410_041667</name>
</gene>
<feature type="compositionally biased region" description="Acidic residues" evidence="1">
    <location>
        <begin position="17"/>
        <end position="27"/>
    </location>
</feature>
<reference evidence="2 3" key="1">
    <citation type="submission" date="2020-09" db="EMBL/GenBank/DDBJ databases">
        <title>De no assembly of potato wild relative species, Solanum commersonii.</title>
        <authorList>
            <person name="Cho K."/>
        </authorList>
    </citation>
    <scope>NUCLEOTIDE SEQUENCE [LARGE SCALE GENOMIC DNA]</scope>
    <source>
        <strain evidence="2">LZ3.2</strain>
        <tissue evidence="2">Leaf</tissue>
    </source>
</reference>
<organism evidence="2 3">
    <name type="scientific">Solanum commersonii</name>
    <name type="common">Commerson's wild potato</name>
    <name type="synonym">Commerson's nightshade</name>
    <dbReference type="NCBI Taxonomy" id="4109"/>
    <lineage>
        <taxon>Eukaryota</taxon>
        <taxon>Viridiplantae</taxon>
        <taxon>Streptophyta</taxon>
        <taxon>Embryophyta</taxon>
        <taxon>Tracheophyta</taxon>
        <taxon>Spermatophyta</taxon>
        <taxon>Magnoliopsida</taxon>
        <taxon>eudicotyledons</taxon>
        <taxon>Gunneridae</taxon>
        <taxon>Pentapetalae</taxon>
        <taxon>asterids</taxon>
        <taxon>lamiids</taxon>
        <taxon>Solanales</taxon>
        <taxon>Solanaceae</taxon>
        <taxon>Solanoideae</taxon>
        <taxon>Solaneae</taxon>
        <taxon>Solanum</taxon>
    </lineage>
</organism>
<feature type="compositionally biased region" description="Basic and acidic residues" evidence="1">
    <location>
        <begin position="1"/>
        <end position="16"/>
    </location>
</feature>
<evidence type="ECO:0000313" key="3">
    <source>
        <dbReference type="Proteomes" id="UP000824120"/>
    </source>
</evidence>
<feature type="region of interest" description="Disordered" evidence="1">
    <location>
        <begin position="1"/>
        <end position="54"/>
    </location>
</feature>